<protein>
    <submittedName>
        <fullName evidence="1">Uncharacterized protein</fullName>
    </submittedName>
</protein>
<gene>
    <name evidence="1" type="ORF">Adu01nite_43880</name>
</gene>
<keyword evidence="2" id="KW-1185">Reference proteome</keyword>
<evidence type="ECO:0000313" key="2">
    <source>
        <dbReference type="Proteomes" id="UP000637628"/>
    </source>
</evidence>
<evidence type="ECO:0000313" key="1">
    <source>
        <dbReference type="EMBL" id="GIE03038.1"/>
    </source>
</evidence>
<dbReference type="EMBL" id="BOML01000035">
    <property type="protein sequence ID" value="GIE03038.1"/>
    <property type="molecule type" value="Genomic_DNA"/>
</dbReference>
<sequence>MLNGSWGPATIAGEFVVATGNRVMVECRSDTAQTLWKAQITAFDADGGVVLDSASGYSGTWAEVRERIEKDAELAGQ</sequence>
<organism evidence="1 2">
    <name type="scientific">Paractinoplanes durhamensis</name>
    <dbReference type="NCBI Taxonomy" id="113563"/>
    <lineage>
        <taxon>Bacteria</taxon>
        <taxon>Bacillati</taxon>
        <taxon>Actinomycetota</taxon>
        <taxon>Actinomycetes</taxon>
        <taxon>Micromonosporales</taxon>
        <taxon>Micromonosporaceae</taxon>
        <taxon>Paractinoplanes</taxon>
    </lineage>
</organism>
<name>A0ABQ3YZN6_9ACTN</name>
<proteinExistence type="predicted"/>
<dbReference type="RefSeq" id="WP_203728756.1">
    <property type="nucleotide sequence ID" value="NZ_BAAATX010000010.1"/>
</dbReference>
<accession>A0ABQ3YZN6</accession>
<comment type="caution">
    <text evidence="1">The sequence shown here is derived from an EMBL/GenBank/DDBJ whole genome shotgun (WGS) entry which is preliminary data.</text>
</comment>
<reference evidence="1 2" key="1">
    <citation type="submission" date="2021-01" db="EMBL/GenBank/DDBJ databases">
        <title>Whole genome shotgun sequence of Actinoplanes durhamensis NBRC 14914.</title>
        <authorList>
            <person name="Komaki H."/>
            <person name="Tamura T."/>
        </authorList>
    </citation>
    <scope>NUCLEOTIDE SEQUENCE [LARGE SCALE GENOMIC DNA]</scope>
    <source>
        <strain evidence="1 2">NBRC 14914</strain>
    </source>
</reference>
<dbReference type="Proteomes" id="UP000637628">
    <property type="component" value="Unassembled WGS sequence"/>
</dbReference>